<dbReference type="NCBIfam" id="NF006331">
    <property type="entry name" value="PRK08561.1"/>
    <property type="match status" value="1"/>
</dbReference>
<organism evidence="8">
    <name type="scientific">Candidatus Methanophagaceae archaeon ANME-1 ERB6</name>
    <dbReference type="NCBI Taxonomy" id="2759912"/>
    <lineage>
        <taxon>Archaea</taxon>
        <taxon>Methanobacteriati</taxon>
        <taxon>Methanobacteriota</taxon>
        <taxon>Stenosarchaea group</taxon>
        <taxon>Methanomicrobia</taxon>
        <taxon>Candidatus Methanophagales</taxon>
        <taxon>Candidatus Methanophagaceae</taxon>
    </lineage>
</organism>
<name>A0A7G9YYS7_9EURY</name>
<accession>A0A7G9YYS7</accession>
<dbReference type="Gene3D" id="1.10.287.10">
    <property type="entry name" value="S15/NS1, RNA-binding"/>
    <property type="match status" value="1"/>
</dbReference>
<dbReference type="InterPro" id="IPR023029">
    <property type="entry name" value="Ribosomal_uS15_arc_euk"/>
</dbReference>
<keyword evidence="2 4" id="KW-0689">Ribosomal protein</keyword>
<dbReference type="InterPro" id="IPR009068">
    <property type="entry name" value="uS15_NS1_RNA-bd_sf"/>
</dbReference>
<dbReference type="FunFam" id="1.10.287.10:FF:000003">
    <property type="entry name" value="40S ribosomal protein S13"/>
    <property type="match status" value="1"/>
</dbReference>
<dbReference type="GO" id="GO:0006412">
    <property type="term" value="P:translation"/>
    <property type="evidence" value="ECO:0007669"/>
    <property type="project" value="UniProtKB-UniRule"/>
</dbReference>
<evidence type="ECO:0000256" key="2">
    <source>
        <dbReference type="ARBA" id="ARBA00022980"/>
    </source>
</evidence>
<dbReference type="CDD" id="cd00353">
    <property type="entry name" value="Ribosomal_S15p_S13e"/>
    <property type="match status" value="1"/>
</dbReference>
<feature type="compositionally biased region" description="Basic residues" evidence="6">
    <location>
        <begin position="1"/>
        <end position="11"/>
    </location>
</feature>
<dbReference type="PANTHER" id="PTHR11885:SF6">
    <property type="entry name" value="SMALL RIBOSOMAL SUBUNIT PROTEIN US15"/>
    <property type="match status" value="1"/>
</dbReference>
<dbReference type="Pfam" id="PF08069">
    <property type="entry name" value="Ribosomal_S13_N"/>
    <property type="match status" value="1"/>
</dbReference>
<dbReference type="Gene3D" id="4.10.860.130">
    <property type="match status" value="1"/>
</dbReference>
<dbReference type="InterPro" id="IPR000589">
    <property type="entry name" value="Ribosomal_uS15"/>
</dbReference>
<evidence type="ECO:0000256" key="3">
    <source>
        <dbReference type="ARBA" id="ARBA00023274"/>
    </source>
</evidence>
<dbReference type="SMART" id="SM01387">
    <property type="entry name" value="Ribosomal_S15"/>
    <property type="match status" value="1"/>
</dbReference>
<dbReference type="AlphaFoldDB" id="A0A7G9YYS7"/>
<feature type="region of interest" description="Disordered" evidence="6">
    <location>
        <begin position="1"/>
        <end position="25"/>
    </location>
</feature>
<dbReference type="PANTHER" id="PTHR11885">
    <property type="entry name" value="RIBOSOMAL PROTEIN S15P/S13E"/>
    <property type="match status" value="1"/>
</dbReference>
<evidence type="ECO:0000256" key="6">
    <source>
        <dbReference type="SAM" id="MobiDB-lite"/>
    </source>
</evidence>
<comment type="similarity">
    <text evidence="1 4 5">Belongs to the universal ribosomal protein uS15 family.</text>
</comment>
<evidence type="ECO:0000256" key="5">
    <source>
        <dbReference type="RuleBase" id="RU003919"/>
    </source>
</evidence>
<keyword evidence="3 4" id="KW-0687">Ribonucleoprotein</keyword>
<dbReference type="Pfam" id="PF00312">
    <property type="entry name" value="Ribosomal_S15"/>
    <property type="match status" value="1"/>
</dbReference>
<dbReference type="GO" id="GO:0003735">
    <property type="term" value="F:structural constituent of ribosome"/>
    <property type="evidence" value="ECO:0007669"/>
    <property type="project" value="InterPro"/>
</dbReference>
<dbReference type="EMBL" id="MT631533">
    <property type="protein sequence ID" value="QNO53161.1"/>
    <property type="molecule type" value="Genomic_DNA"/>
</dbReference>
<dbReference type="GO" id="GO:0022627">
    <property type="term" value="C:cytosolic small ribosomal subunit"/>
    <property type="evidence" value="ECO:0007669"/>
    <property type="project" value="TreeGrafter"/>
</dbReference>
<feature type="compositionally biased region" description="Polar residues" evidence="6">
    <location>
        <begin position="12"/>
        <end position="23"/>
    </location>
</feature>
<dbReference type="InterPro" id="IPR012606">
    <property type="entry name" value="Ribosomal_uS15_N"/>
</dbReference>
<dbReference type="HAMAP" id="MF_01343_A">
    <property type="entry name" value="Ribosomal_uS15_A"/>
    <property type="match status" value="1"/>
</dbReference>
<evidence type="ECO:0000259" key="7">
    <source>
        <dbReference type="SMART" id="SM01386"/>
    </source>
</evidence>
<sequence length="156" mass="17881">MARMYARRRGKSGSTRPISSSLRETAPEWVDTTAKEVEKKVVELYERGHSTSKIGILLRDNYGVPSVAEVTGKKATAILKEQGIAGQLPEDLQNLMRTALRLRKHLGVNKHDVHNKRALQLAESKIRRLGKYYRKEHVLPEDWKYKPEIAEFDMRG</sequence>
<proteinExistence type="inferred from homology"/>
<gene>
    <name evidence="4" type="primary">rps15</name>
    <name evidence="8" type="ORF">NDOAJMFA_00011</name>
</gene>
<reference evidence="8" key="1">
    <citation type="submission" date="2020-06" db="EMBL/GenBank/DDBJ databases">
        <title>Unique genomic features of the anaerobic methanotrophic archaea.</title>
        <authorList>
            <person name="Chadwick G.L."/>
            <person name="Skennerton C.T."/>
            <person name="Laso-Perez R."/>
            <person name="Leu A.O."/>
            <person name="Speth D.R."/>
            <person name="Yu H."/>
            <person name="Morgan-Lang C."/>
            <person name="Hatzenpichler R."/>
            <person name="Goudeau D."/>
            <person name="Malmstrom R."/>
            <person name="Brazelton W.J."/>
            <person name="Woyke T."/>
            <person name="Hallam S.J."/>
            <person name="Tyson G.W."/>
            <person name="Wegener G."/>
            <person name="Boetius A."/>
            <person name="Orphan V."/>
        </authorList>
    </citation>
    <scope>NUCLEOTIDE SEQUENCE</scope>
</reference>
<feature type="domain" description="Small ribosomal subunit protein uS15 N-terminal" evidence="7">
    <location>
        <begin position="1"/>
        <end position="64"/>
    </location>
</feature>
<evidence type="ECO:0000256" key="1">
    <source>
        <dbReference type="ARBA" id="ARBA00008434"/>
    </source>
</evidence>
<dbReference type="GO" id="GO:0070181">
    <property type="term" value="F:small ribosomal subunit rRNA binding"/>
    <property type="evidence" value="ECO:0007669"/>
    <property type="project" value="TreeGrafter"/>
</dbReference>
<comment type="subunit">
    <text evidence="4">Part of the 30S ribosomal subunit.</text>
</comment>
<evidence type="ECO:0000313" key="8">
    <source>
        <dbReference type="EMBL" id="QNO53161.1"/>
    </source>
</evidence>
<protein>
    <recommendedName>
        <fullName evidence="4">Small ribosomal subunit protein uS15</fullName>
    </recommendedName>
</protein>
<dbReference type="SMART" id="SM01386">
    <property type="entry name" value="Ribosomal_S13_N"/>
    <property type="match status" value="1"/>
</dbReference>
<dbReference type="SUPFAM" id="SSF47060">
    <property type="entry name" value="S15/NS1 RNA-binding domain"/>
    <property type="match status" value="1"/>
</dbReference>
<evidence type="ECO:0000256" key="4">
    <source>
        <dbReference type="HAMAP-Rule" id="MF_01343"/>
    </source>
</evidence>